<comment type="caution">
    <text evidence="2">The sequence shown here is derived from an EMBL/GenBank/DDBJ whole genome shotgun (WGS) entry which is preliminary data.</text>
</comment>
<dbReference type="InterPro" id="IPR003692">
    <property type="entry name" value="Hydantoinase_B"/>
</dbReference>
<proteinExistence type="predicted"/>
<dbReference type="InterPro" id="IPR045079">
    <property type="entry name" value="Oxoprolinase-like"/>
</dbReference>
<accession>A0A178MES2</accession>
<dbReference type="GO" id="GO:0005829">
    <property type="term" value="C:cytosol"/>
    <property type="evidence" value="ECO:0007669"/>
    <property type="project" value="TreeGrafter"/>
</dbReference>
<dbReference type="AlphaFoldDB" id="A0A178MES2"/>
<gene>
    <name evidence="2" type="ORF">A6A03_10635</name>
</gene>
<dbReference type="EMBL" id="LWQS01000039">
    <property type="protein sequence ID" value="OAN47073.1"/>
    <property type="molecule type" value="Genomic_DNA"/>
</dbReference>
<dbReference type="Proteomes" id="UP000078287">
    <property type="component" value="Unassembled WGS sequence"/>
</dbReference>
<dbReference type="Pfam" id="PF02538">
    <property type="entry name" value="Hydantoinase_B"/>
    <property type="match status" value="1"/>
</dbReference>
<evidence type="ECO:0000313" key="3">
    <source>
        <dbReference type="Proteomes" id="UP000078287"/>
    </source>
</evidence>
<evidence type="ECO:0000313" key="2">
    <source>
        <dbReference type="EMBL" id="OAN47073.1"/>
    </source>
</evidence>
<evidence type="ECO:0000259" key="1">
    <source>
        <dbReference type="Pfam" id="PF02538"/>
    </source>
</evidence>
<keyword evidence="3" id="KW-1185">Reference proteome</keyword>
<dbReference type="OrthoDB" id="102473at2"/>
<protein>
    <submittedName>
        <fullName evidence="2">5-oxoprolinase</fullName>
    </submittedName>
</protein>
<organism evidence="2 3">
    <name type="scientific">Chloroflexus islandicus</name>
    <dbReference type="NCBI Taxonomy" id="1707952"/>
    <lineage>
        <taxon>Bacteria</taxon>
        <taxon>Bacillati</taxon>
        <taxon>Chloroflexota</taxon>
        <taxon>Chloroflexia</taxon>
        <taxon>Chloroflexales</taxon>
        <taxon>Chloroflexineae</taxon>
        <taxon>Chloroflexaceae</taxon>
        <taxon>Chloroflexus</taxon>
    </lineage>
</organism>
<dbReference type="PANTHER" id="PTHR11365">
    <property type="entry name" value="5-OXOPROLINASE RELATED"/>
    <property type="match status" value="1"/>
</dbReference>
<dbReference type="GO" id="GO:0017168">
    <property type="term" value="F:5-oxoprolinase (ATP-hydrolyzing) activity"/>
    <property type="evidence" value="ECO:0007669"/>
    <property type="project" value="TreeGrafter"/>
</dbReference>
<dbReference type="RefSeq" id="WP_066784712.1">
    <property type="nucleotide sequence ID" value="NZ_LWQS01000039.1"/>
</dbReference>
<sequence length="645" mass="71754">MATNLKIASIPQIEIDPVTLDIIENALKNTRYEMDAVLYRTAMSPVIREQHDQFPMITDPHGRMIVGQFGSYIAGLLDHWDQTIEPGDVILLSDPYLCGGAISHINDLLVMLPIFYGKGEDRELIGWASMFGHAQDVGGPLPGSLPTNATTIFGEGLRLPPVKIYERGKLNRAVLDIMLNNVRQPEMNRADLMAIIASCRTAEKRVIELCDRFGKDVYLAATQALLDRTYRAMKELILRNLPEEPQSFEDYVDDDGLGNGPFKMKLTIWRQGHEAYFDWTGTDPQAMGPINFYLNESMFKMFIGVYLIMVFDPQILFNDGFYPLLHVTMPKGSLIQPEFPAALGCRTHALTRLFDVLGGALAKRAPEFTTAAGYGTSPYLLYSGYDKDGEFFYLMEINYGGIPGRPIGDGMDGHSWWPLFTNIPTEYLESYYPIRIERYTSIMDSGGAGFHRGGNGIEKIYTFLEPGEISIHDDRWLTPPWGNVGGKPGSRSSKLLVRTDGSRQVLPSKCDQIAVEPGDQLIYRTAGGGGWKDPLTRPAEAVQRDVRYGLVSREKALNDYGVVLTETLEIDAAATEAKRAELAAARGEIKGFDFGPPLEELLANAEAETGLPAPRKPQPVRWAMARAARRERMAQPAEQRAVTAD</sequence>
<feature type="domain" description="Hydantoinase B/oxoprolinase" evidence="1">
    <location>
        <begin position="16"/>
        <end position="534"/>
    </location>
</feature>
<name>A0A178MES2_9CHLR</name>
<reference evidence="2 3" key="1">
    <citation type="submission" date="2016-04" db="EMBL/GenBank/DDBJ databases">
        <title>Chloroflexus islandicus sp. nov., a thermophilic filamentous anoxygenic phototrophic bacterium from geyser Strokkur (Iceland).</title>
        <authorList>
            <person name="Gaisin V.A."/>
            <person name="Kalashnikov A.M."/>
            <person name="Sukhacheva M.V."/>
            <person name="Grouzdev D.S."/>
            <person name="Ivanov T.M."/>
            <person name="Kuznetsov B."/>
            <person name="Gorlenko V.M."/>
        </authorList>
    </citation>
    <scope>NUCLEOTIDE SEQUENCE [LARGE SCALE GENOMIC DNA]</scope>
    <source>
        <strain evidence="3">isl-2</strain>
    </source>
</reference>
<dbReference type="GO" id="GO:0006749">
    <property type="term" value="P:glutathione metabolic process"/>
    <property type="evidence" value="ECO:0007669"/>
    <property type="project" value="TreeGrafter"/>
</dbReference>
<dbReference type="PANTHER" id="PTHR11365:SF23">
    <property type="entry name" value="HYPOTHETICAL 5-OXOPROLINASE (EUROFUNG)-RELATED"/>
    <property type="match status" value="1"/>
</dbReference>
<dbReference type="STRING" id="1707952.A6A03_10635"/>